<evidence type="ECO:0000313" key="3">
    <source>
        <dbReference type="Proteomes" id="UP000252255"/>
    </source>
</evidence>
<name>A0A367WQJ9_9PROT</name>
<dbReference type="Gene3D" id="3.40.50.1820">
    <property type="entry name" value="alpha/beta hydrolase"/>
    <property type="match status" value="1"/>
</dbReference>
<dbReference type="PANTHER" id="PTHR13136:SF11">
    <property type="entry name" value="TESTIS-EXPRESSED PROTEIN 30"/>
    <property type="match status" value="1"/>
</dbReference>
<evidence type="ECO:0000313" key="2">
    <source>
        <dbReference type="EMBL" id="RCK43746.1"/>
    </source>
</evidence>
<dbReference type="InterPro" id="IPR026555">
    <property type="entry name" value="NSL3/Tex30"/>
</dbReference>
<protein>
    <submittedName>
        <fullName evidence="2">Alpha/beta hydrolase</fullName>
    </submittedName>
</protein>
<dbReference type="GO" id="GO:0016787">
    <property type="term" value="F:hydrolase activity"/>
    <property type="evidence" value="ECO:0007669"/>
    <property type="project" value="UniProtKB-KW"/>
</dbReference>
<sequence>MIALGQGVPVAYDLKLLFDLSKGSSMSTDPISFLFDGDANAKLTIVLAHGAGAPMDSPFMNEMAVALTKGGLRVARFEFPYMAKRRLDGKKRGPDRAPVLIPFLGEVVSQLGGPEMLILGGKSMGGRMASMVADDLGVAGLVCLGYPFHPPGKPDNLRTEHLAKLVTPTLICHGTRDPFGSPDEVAGYELSDAIRLHWVEDGEHDFKPRKSSGRTQSQNISDAASAISDFAITLI</sequence>
<dbReference type="InterPro" id="IPR029058">
    <property type="entry name" value="AB_hydrolase_fold"/>
</dbReference>
<dbReference type="SUPFAM" id="SSF53474">
    <property type="entry name" value="alpha/beta-Hydrolases"/>
    <property type="match status" value="1"/>
</dbReference>
<dbReference type="Pfam" id="PF20408">
    <property type="entry name" value="Abhydrolase_11"/>
    <property type="match status" value="1"/>
</dbReference>
<gene>
    <name evidence="2" type="ORF">TH30_17310</name>
</gene>
<evidence type="ECO:0000259" key="1">
    <source>
        <dbReference type="Pfam" id="PF20408"/>
    </source>
</evidence>
<dbReference type="EMBL" id="JPWI01000012">
    <property type="protein sequence ID" value="RCK43746.1"/>
    <property type="molecule type" value="Genomic_DNA"/>
</dbReference>
<accession>A0A367WQJ9</accession>
<organism evidence="2 3">
    <name type="scientific">Thalassospira profundimaris</name>
    <dbReference type="NCBI Taxonomy" id="502049"/>
    <lineage>
        <taxon>Bacteria</taxon>
        <taxon>Pseudomonadati</taxon>
        <taxon>Pseudomonadota</taxon>
        <taxon>Alphaproteobacteria</taxon>
        <taxon>Rhodospirillales</taxon>
        <taxon>Thalassospiraceae</taxon>
        <taxon>Thalassospira</taxon>
    </lineage>
</organism>
<dbReference type="AlphaFoldDB" id="A0A367WQJ9"/>
<proteinExistence type="predicted"/>
<keyword evidence="2" id="KW-0378">Hydrolase</keyword>
<dbReference type="Proteomes" id="UP000252255">
    <property type="component" value="Unassembled WGS sequence"/>
</dbReference>
<dbReference type="InterPro" id="IPR046879">
    <property type="entry name" value="KANL3/Tex30_Abhydrolase"/>
</dbReference>
<feature type="domain" description="KANL3/Tex30 alpha/beta hydrolase-like" evidence="1">
    <location>
        <begin position="42"/>
        <end position="230"/>
    </location>
</feature>
<reference evidence="2 3" key="1">
    <citation type="submission" date="2014-07" db="EMBL/GenBank/DDBJ databases">
        <title>Draft genome sequence of Thalassospira profundimaris PR54-5.</title>
        <authorList>
            <person name="Lai Q."/>
            <person name="Shao Z."/>
        </authorList>
    </citation>
    <scope>NUCLEOTIDE SEQUENCE [LARGE SCALE GENOMIC DNA]</scope>
    <source>
        <strain evidence="2 3">PR54-5</strain>
    </source>
</reference>
<dbReference type="PANTHER" id="PTHR13136">
    <property type="entry name" value="TESTIS DEVELOPMENT PROTEIN PRTD"/>
    <property type="match status" value="1"/>
</dbReference>
<comment type="caution">
    <text evidence="2">The sequence shown here is derived from an EMBL/GenBank/DDBJ whole genome shotgun (WGS) entry which is preliminary data.</text>
</comment>